<feature type="transmembrane region" description="Helical" evidence="2">
    <location>
        <begin position="486"/>
        <end position="502"/>
    </location>
</feature>
<dbReference type="OrthoDB" id="10261361at2759"/>
<dbReference type="Proteomes" id="UP000297245">
    <property type="component" value="Unassembled WGS sequence"/>
</dbReference>
<feature type="region of interest" description="Disordered" evidence="1">
    <location>
        <begin position="1"/>
        <end position="46"/>
    </location>
</feature>
<feature type="transmembrane region" description="Helical" evidence="2">
    <location>
        <begin position="522"/>
        <end position="543"/>
    </location>
</feature>
<evidence type="ECO:0000256" key="2">
    <source>
        <dbReference type="SAM" id="Phobius"/>
    </source>
</evidence>
<feature type="transmembrane region" description="Helical" evidence="2">
    <location>
        <begin position="331"/>
        <end position="356"/>
    </location>
</feature>
<feature type="transmembrane region" description="Helical" evidence="2">
    <location>
        <begin position="212"/>
        <end position="232"/>
    </location>
</feature>
<keyword evidence="2" id="KW-0812">Transmembrane</keyword>
<accession>A0A4S8MWK6</accession>
<reference evidence="3 4" key="1">
    <citation type="journal article" date="2019" name="Nat. Ecol. Evol.">
        <title>Megaphylogeny resolves global patterns of mushroom evolution.</title>
        <authorList>
            <person name="Varga T."/>
            <person name="Krizsan K."/>
            <person name="Foldi C."/>
            <person name="Dima B."/>
            <person name="Sanchez-Garcia M."/>
            <person name="Sanchez-Ramirez S."/>
            <person name="Szollosi G.J."/>
            <person name="Szarkandi J.G."/>
            <person name="Papp V."/>
            <person name="Albert L."/>
            <person name="Andreopoulos W."/>
            <person name="Angelini C."/>
            <person name="Antonin V."/>
            <person name="Barry K.W."/>
            <person name="Bougher N.L."/>
            <person name="Buchanan P."/>
            <person name="Buyck B."/>
            <person name="Bense V."/>
            <person name="Catcheside P."/>
            <person name="Chovatia M."/>
            <person name="Cooper J."/>
            <person name="Damon W."/>
            <person name="Desjardin D."/>
            <person name="Finy P."/>
            <person name="Geml J."/>
            <person name="Haridas S."/>
            <person name="Hughes K."/>
            <person name="Justo A."/>
            <person name="Karasinski D."/>
            <person name="Kautmanova I."/>
            <person name="Kiss B."/>
            <person name="Kocsube S."/>
            <person name="Kotiranta H."/>
            <person name="LaButti K.M."/>
            <person name="Lechner B.E."/>
            <person name="Liimatainen K."/>
            <person name="Lipzen A."/>
            <person name="Lukacs Z."/>
            <person name="Mihaltcheva S."/>
            <person name="Morgado L.N."/>
            <person name="Niskanen T."/>
            <person name="Noordeloos M.E."/>
            <person name="Ohm R.A."/>
            <person name="Ortiz-Santana B."/>
            <person name="Ovrebo C."/>
            <person name="Racz N."/>
            <person name="Riley R."/>
            <person name="Savchenko A."/>
            <person name="Shiryaev A."/>
            <person name="Soop K."/>
            <person name="Spirin V."/>
            <person name="Szebenyi C."/>
            <person name="Tomsovsky M."/>
            <person name="Tulloss R.E."/>
            <person name="Uehling J."/>
            <person name="Grigoriev I.V."/>
            <person name="Vagvolgyi C."/>
            <person name="Papp T."/>
            <person name="Martin F.M."/>
            <person name="Miettinen O."/>
            <person name="Hibbett D.S."/>
            <person name="Nagy L.G."/>
        </authorList>
    </citation>
    <scope>NUCLEOTIDE SEQUENCE [LARGE SCALE GENOMIC DNA]</scope>
    <source>
        <strain evidence="3 4">CBS 962.96</strain>
    </source>
</reference>
<dbReference type="AlphaFoldDB" id="A0A4S8MWK6"/>
<feature type="transmembrane region" description="Helical" evidence="2">
    <location>
        <begin position="406"/>
        <end position="429"/>
    </location>
</feature>
<protein>
    <submittedName>
        <fullName evidence="3">Uncharacterized protein</fullName>
    </submittedName>
</protein>
<evidence type="ECO:0000256" key="1">
    <source>
        <dbReference type="SAM" id="MobiDB-lite"/>
    </source>
</evidence>
<evidence type="ECO:0000313" key="4">
    <source>
        <dbReference type="Proteomes" id="UP000297245"/>
    </source>
</evidence>
<feature type="compositionally biased region" description="Low complexity" evidence="1">
    <location>
        <begin position="29"/>
        <end position="41"/>
    </location>
</feature>
<keyword evidence="4" id="KW-1185">Reference proteome</keyword>
<gene>
    <name evidence="3" type="ORF">K435DRAFT_772567</name>
</gene>
<sequence length="1189" mass="134033">MPTDSSFRSALPPSSPARFISHPRHSDRPSSSPRSDTIDSSFTNQSATTLTIPTNANDITTVDITDSFVKTTSASRDNLSDDDNDLHENDLFSDDIETHKLLDRRHLNLHKSPSTPSLSSAATLVNQPRTSGPHKPVPAILLFARNASPLYLPKLDAYLSTIPKPKFIGDRGTSKNPRMFAPMDRLAASGRSLEDLETNSEVPPFWRNRKTLLGSAVGAVIGITGSSALASFYSLQGVVNTVQVFALILSSIVPVMGKNLGDQWRKLLLGTIPNVLALNFASGLTQSLIFLSVLMVIASGLLFRFLKSARCSDRYNCIEGLQQTESVGKQWGLIAVTFLLTLIYLPISTMAVHVIVWSQDLWVVPNPYENATSFPPQVLPLGPADQFRDPLDFCWTTTMNKNEINYAPALVVLSLIVFIVLTIWFPIALRSVIKKSVPKIDRYTELGRPRNKVDMDAEYHRLLARDQNPFAFLYNGFRREWGTFQSLYLFIKLSTLIIVAVIDPDNCIFRSAPRTVVPIVRQVLLLTSTIIFFIMQCFFVPFLDPVNNANEWTSRLNYVSTSAVALLVTLKVPGKEILNTYVLYSIYIITYGLSFYFTVINTGIVRGWVKRLARRIDFSIDVFSPQLAISYPSPHTKRRIWQESITTLFLTNNECKIPDKQTMTFAQARDSEFPPYLLNFVGTPGERHVENLKILREVGSLAYRKAAALLSGPDHDQWRRLEKEIQLHYVGPDSYWKDPTENSPPGCHNFFGNTWLVPFPPSLVMRYDDGRLAVLQDLHQLSSYVSQNASPEIQRKRELRMALRALEGQTVRWPYQSIANIGSQSLWCCCGGGRYNAKSTKHYDTGVLNIKRRGHLMWRGLQLGSGFDVELSYAKGIVLDGDIIGLSDDFDLTVPLARFLRLNQDLVFARLGKIESIFKDYRRHHAEECRHKADVLSYRFLSHVYDQPSDPTKLAESSIKHERDLRVRTLMAGSEAVFEAAYDRLAVVSETETTTWWYIFWDDLWRRNHDTISGLRIHESDFNPYYPTSIAYTPLPRAALESFLIQRGLLSSTPKWGDFFHPGFLNKLYLRLNDTVFRGSSKGILFHIGENKSELDMNGVDLEIQGQPSTLGTGGGTDHDDSSILARPEYRWEGILSDPMEPGKHRPNFLAKLGAWFGVTPLWRAGVPSPGVAVDVRLDNGRYVLLDSD</sequence>
<organism evidence="3 4">
    <name type="scientific">Dendrothele bispora (strain CBS 962.96)</name>
    <dbReference type="NCBI Taxonomy" id="1314807"/>
    <lineage>
        <taxon>Eukaryota</taxon>
        <taxon>Fungi</taxon>
        <taxon>Dikarya</taxon>
        <taxon>Basidiomycota</taxon>
        <taxon>Agaricomycotina</taxon>
        <taxon>Agaricomycetes</taxon>
        <taxon>Agaricomycetidae</taxon>
        <taxon>Agaricales</taxon>
        <taxon>Agaricales incertae sedis</taxon>
        <taxon>Dendrothele</taxon>
    </lineage>
</organism>
<feature type="transmembrane region" description="Helical" evidence="2">
    <location>
        <begin position="584"/>
        <end position="605"/>
    </location>
</feature>
<proteinExistence type="predicted"/>
<feature type="transmembrane region" description="Helical" evidence="2">
    <location>
        <begin position="238"/>
        <end position="257"/>
    </location>
</feature>
<keyword evidence="2" id="KW-1133">Transmembrane helix</keyword>
<feature type="transmembrane region" description="Helical" evidence="2">
    <location>
        <begin position="288"/>
        <end position="306"/>
    </location>
</feature>
<keyword evidence="2" id="KW-0472">Membrane</keyword>
<evidence type="ECO:0000313" key="3">
    <source>
        <dbReference type="EMBL" id="THV07730.1"/>
    </source>
</evidence>
<dbReference type="EMBL" id="ML179037">
    <property type="protein sequence ID" value="THV07730.1"/>
    <property type="molecule type" value="Genomic_DNA"/>
</dbReference>
<name>A0A4S8MWK6_DENBC</name>